<evidence type="ECO:0000313" key="3">
    <source>
        <dbReference type="Proteomes" id="UP000053342"/>
    </source>
</evidence>
<dbReference type="OrthoDB" id="2906425at2759"/>
<dbReference type="InterPro" id="IPR002575">
    <property type="entry name" value="Aminoglycoside_PTrfase"/>
</dbReference>
<dbReference type="VEuPathDB" id="FungiDB:PV06_11549"/>
<sequence length="293" mass="33958">MWESPSLPYYCPTSLLPVPLPTTSDIKNATCMLEDAASRVVRVGDYFVAKYGPQTSRRIQEGQNMIFVQQNLTTPIPLIYALYVEDGIAYLLMEYVAGQSLESLWPNLEPQEQSIILNKLRKILDEMRSLPPPSPPFYGSVCHGPLPYFLFWTPETQPTINGPFNNEEELCLGLVERIRQIYADNTQHMARVNWFQKHLPTSLIGHPPTLTHGDLQKKNIIVTRTHLQNEDDDVELTILDWENAGWYPDYFEYFSCYTSFHWDSDWPLMVEVFLDPYPVETLSLMPVYHDIFM</sequence>
<dbReference type="Pfam" id="PF01636">
    <property type="entry name" value="APH"/>
    <property type="match status" value="1"/>
</dbReference>
<dbReference type="PANTHER" id="PTHR21310">
    <property type="entry name" value="AMINOGLYCOSIDE PHOSPHOTRANSFERASE-RELATED-RELATED"/>
    <property type="match status" value="1"/>
</dbReference>
<dbReference type="CDD" id="cd05120">
    <property type="entry name" value="APH_ChoK_like"/>
    <property type="match status" value="1"/>
</dbReference>
<keyword evidence="3" id="KW-1185">Reference proteome</keyword>
<dbReference type="RefSeq" id="XP_016256375.1">
    <property type="nucleotide sequence ID" value="XM_016413241.1"/>
</dbReference>
<dbReference type="Proteomes" id="UP000053342">
    <property type="component" value="Unassembled WGS sequence"/>
</dbReference>
<dbReference type="EMBL" id="KN847371">
    <property type="protein sequence ID" value="KIW36159.1"/>
    <property type="molecule type" value="Genomic_DNA"/>
</dbReference>
<proteinExistence type="predicted"/>
<evidence type="ECO:0000313" key="2">
    <source>
        <dbReference type="EMBL" id="KIW36159.1"/>
    </source>
</evidence>
<feature type="domain" description="Aminoglycoside phosphotransferase" evidence="1">
    <location>
        <begin position="36"/>
        <end position="265"/>
    </location>
</feature>
<protein>
    <recommendedName>
        <fullName evidence="1">Aminoglycoside phosphotransferase domain-containing protein</fullName>
    </recommendedName>
</protein>
<reference evidence="2 3" key="1">
    <citation type="submission" date="2015-01" db="EMBL/GenBank/DDBJ databases">
        <title>The Genome Sequence of Exophiala oligosperma CBS72588.</title>
        <authorList>
            <consortium name="The Broad Institute Genomics Platform"/>
            <person name="Cuomo C."/>
            <person name="de Hoog S."/>
            <person name="Gorbushina A."/>
            <person name="Stielow B."/>
            <person name="Teixiera M."/>
            <person name="Abouelleil A."/>
            <person name="Chapman S.B."/>
            <person name="Priest M."/>
            <person name="Young S.K."/>
            <person name="Wortman J."/>
            <person name="Nusbaum C."/>
            <person name="Birren B."/>
        </authorList>
    </citation>
    <scope>NUCLEOTIDE SEQUENCE [LARGE SCALE GENOMIC DNA]</scope>
    <source>
        <strain evidence="2 3">CBS 72588</strain>
    </source>
</reference>
<dbReference type="SUPFAM" id="SSF56112">
    <property type="entry name" value="Protein kinase-like (PK-like)"/>
    <property type="match status" value="1"/>
</dbReference>
<evidence type="ECO:0000259" key="1">
    <source>
        <dbReference type="Pfam" id="PF01636"/>
    </source>
</evidence>
<gene>
    <name evidence="2" type="ORF">PV06_11549</name>
</gene>
<dbReference type="Gene3D" id="3.90.1200.10">
    <property type="match status" value="1"/>
</dbReference>
<dbReference type="InterPro" id="IPR051678">
    <property type="entry name" value="AGP_Transferase"/>
</dbReference>
<dbReference type="AlphaFoldDB" id="A0A0D2DK93"/>
<dbReference type="GeneID" id="27363623"/>
<dbReference type="InterPro" id="IPR011009">
    <property type="entry name" value="Kinase-like_dom_sf"/>
</dbReference>
<accession>A0A0D2DK93</accession>
<name>A0A0D2DK93_9EURO</name>
<dbReference type="STRING" id="215243.A0A0D2DK93"/>
<organism evidence="2 3">
    <name type="scientific">Exophiala oligosperma</name>
    <dbReference type="NCBI Taxonomy" id="215243"/>
    <lineage>
        <taxon>Eukaryota</taxon>
        <taxon>Fungi</taxon>
        <taxon>Dikarya</taxon>
        <taxon>Ascomycota</taxon>
        <taxon>Pezizomycotina</taxon>
        <taxon>Eurotiomycetes</taxon>
        <taxon>Chaetothyriomycetidae</taxon>
        <taxon>Chaetothyriales</taxon>
        <taxon>Herpotrichiellaceae</taxon>
        <taxon>Exophiala</taxon>
    </lineage>
</organism>
<dbReference type="PANTHER" id="PTHR21310:SF48">
    <property type="entry name" value="AMINOGLYCOSIDE PHOSPHOTRANSFERASE DOMAIN-CONTAINING PROTEIN"/>
    <property type="match status" value="1"/>
</dbReference>
<dbReference type="HOGENOM" id="CLU_021768_5_1_1"/>